<comment type="caution">
    <text evidence="1">The sequence shown here is derived from an EMBL/GenBank/DDBJ whole genome shotgun (WGS) entry which is preliminary data.</text>
</comment>
<reference evidence="1" key="1">
    <citation type="journal article" date="2020" name="Cell">
        <title>Large-Scale Comparative Analyses of Tick Genomes Elucidate Their Genetic Diversity and Vector Capacities.</title>
        <authorList>
            <consortium name="Tick Genome and Microbiome Consortium (TIGMIC)"/>
            <person name="Jia N."/>
            <person name="Wang J."/>
            <person name="Shi W."/>
            <person name="Du L."/>
            <person name="Sun Y."/>
            <person name="Zhan W."/>
            <person name="Jiang J.F."/>
            <person name="Wang Q."/>
            <person name="Zhang B."/>
            <person name="Ji P."/>
            <person name="Bell-Sakyi L."/>
            <person name="Cui X.M."/>
            <person name="Yuan T.T."/>
            <person name="Jiang B.G."/>
            <person name="Yang W.F."/>
            <person name="Lam T.T."/>
            <person name="Chang Q.C."/>
            <person name="Ding S.J."/>
            <person name="Wang X.J."/>
            <person name="Zhu J.G."/>
            <person name="Ruan X.D."/>
            <person name="Zhao L."/>
            <person name="Wei J.T."/>
            <person name="Ye R.Z."/>
            <person name="Que T.C."/>
            <person name="Du C.H."/>
            <person name="Zhou Y.H."/>
            <person name="Cheng J.X."/>
            <person name="Dai P.F."/>
            <person name="Guo W.B."/>
            <person name="Han X.H."/>
            <person name="Huang E.J."/>
            <person name="Li L.F."/>
            <person name="Wei W."/>
            <person name="Gao Y.C."/>
            <person name="Liu J.Z."/>
            <person name="Shao H.Z."/>
            <person name="Wang X."/>
            <person name="Wang C.C."/>
            <person name="Yang T.C."/>
            <person name="Huo Q.B."/>
            <person name="Li W."/>
            <person name="Chen H.Y."/>
            <person name="Chen S.E."/>
            <person name="Zhou L.G."/>
            <person name="Ni X.B."/>
            <person name="Tian J.H."/>
            <person name="Sheng Y."/>
            <person name="Liu T."/>
            <person name="Pan Y.S."/>
            <person name="Xia L.Y."/>
            <person name="Li J."/>
            <person name="Zhao F."/>
            <person name="Cao W.C."/>
        </authorList>
    </citation>
    <scope>NUCLEOTIDE SEQUENCE</scope>
    <source>
        <strain evidence="1">Rmic-2018</strain>
    </source>
</reference>
<gene>
    <name evidence="1" type="ORF">HPB51_000410</name>
</gene>
<protein>
    <submittedName>
        <fullName evidence="1">Uncharacterized protein</fullName>
    </submittedName>
</protein>
<evidence type="ECO:0000313" key="2">
    <source>
        <dbReference type="Proteomes" id="UP000821866"/>
    </source>
</evidence>
<reference evidence="1" key="2">
    <citation type="submission" date="2021-09" db="EMBL/GenBank/DDBJ databases">
        <authorList>
            <person name="Jia N."/>
            <person name="Wang J."/>
            <person name="Shi W."/>
            <person name="Du L."/>
            <person name="Sun Y."/>
            <person name="Zhan W."/>
            <person name="Jiang J."/>
            <person name="Wang Q."/>
            <person name="Zhang B."/>
            <person name="Ji P."/>
            <person name="Sakyi L.B."/>
            <person name="Cui X."/>
            <person name="Yuan T."/>
            <person name="Jiang B."/>
            <person name="Yang W."/>
            <person name="Lam T.T.-Y."/>
            <person name="Chang Q."/>
            <person name="Ding S."/>
            <person name="Wang X."/>
            <person name="Zhu J."/>
            <person name="Ruan X."/>
            <person name="Zhao L."/>
            <person name="Wei J."/>
            <person name="Que T."/>
            <person name="Du C."/>
            <person name="Cheng J."/>
            <person name="Dai P."/>
            <person name="Han X."/>
            <person name="Huang E."/>
            <person name="Gao Y."/>
            <person name="Liu J."/>
            <person name="Shao H."/>
            <person name="Ye R."/>
            <person name="Li L."/>
            <person name="Wei W."/>
            <person name="Wang X."/>
            <person name="Wang C."/>
            <person name="Huo Q."/>
            <person name="Li W."/>
            <person name="Guo W."/>
            <person name="Chen H."/>
            <person name="Chen S."/>
            <person name="Zhou L."/>
            <person name="Zhou L."/>
            <person name="Ni X."/>
            <person name="Tian J."/>
            <person name="Zhou Y."/>
            <person name="Sheng Y."/>
            <person name="Liu T."/>
            <person name="Pan Y."/>
            <person name="Xia L."/>
            <person name="Li J."/>
            <person name="Zhao F."/>
            <person name="Cao W."/>
        </authorList>
    </citation>
    <scope>NUCLEOTIDE SEQUENCE</scope>
    <source>
        <strain evidence="1">Rmic-2018</strain>
        <tissue evidence="1">Larvae</tissue>
    </source>
</reference>
<accession>A0A9J6E537</accession>
<name>A0A9J6E537_RHIMP</name>
<organism evidence="1 2">
    <name type="scientific">Rhipicephalus microplus</name>
    <name type="common">Cattle tick</name>
    <name type="synonym">Boophilus microplus</name>
    <dbReference type="NCBI Taxonomy" id="6941"/>
    <lineage>
        <taxon>Eukaryota</taxon>
        <taxon>Metazoa</taxon>
        <taxon>Ecdysozoa</taxon>
        <taxon>Arthropoda</taxon>
        <taxon>Chelicerata</taxon>
        <taxon>Arachnida</taxon>
        <taxon>Acari</taxon>
        <taxon>Parasitiformes</taxon>
        <taxon>Ixodida</taxon>
        <taxon>Ixodoidea</taxon>
        <taxon>Ixodidae</taxon>
        <taxon>Rhipicephalinae</taxon>
        <taxon>Rhipicephalus</taxon>
        <taxon>Boophilus</taxon>
    </lineage>
</organism>
<dbReference type="EMBL" id="JABSTU010000005">
    <property type="protein sequence ID" value="KAH8029434.1"/>
    <property type="molecule type" value="Genomic_DNA"/>
</dbReference>
<dbReference type="AlphaFoldDB" id="A0A9J6E537"/>
<proteinExistence type="predicted"/>
<keyword evidence="2" id="KW-1185">Reference proteome</keyword>
<dbReference type="Proteomes" id="UP000821866">
    <property type="component" value="Chromosome 3"/>
</dbReference>
<sequence length="192" mass="22159">MLPRRRGRSSPVFLVQSRCLDRGEVVVVVMVVLQAGRSPGHCSADYEYYYGTDCQYIYDAAQDQDYVAGYQPGVAHRFHTRRNTGIPEYSASYATRDYHRGYSGYGASCTKWHHHTYDTEYDDSGATCDYYKCESTYTGTQTTPDDYTCDSDNNDVHSTCNYNTYGRENNEFLSTCCYYMCDFQYTTFYDTI</sequence>
<evidence type="ECO:0000313" key="1">
    <source>
        <dbReference type="EMBL" id="KAH8029434.1"/>
    </source>
</evidence>